<reference evidence="1 2" key="1">
    <citation type="submission" date="2014-11" db="EMBL/GenBank/DDBJ databases">
        <title>Draft Genome Sequences of Nine Bacillus subtilis Strains that Form Spores with High Heat-Resistance.</title>
        <authorList>
            <person name="Krawcyk A.O."/>
            <person name="Berendsen E.M."/>
            <person name="de Jong A."/>
            <person name="Holsappel S."/>
            <person name="Eijlander R.T."/>
            <person name="Wells-Bennik M."/>
            <person name="Kuipers O.P."/>
        </authorList>
    </citation>
    <scope>NUCLEOTIDE SEQUENCE [LARGE SCALE GENOMIC DNA]</scope>
    <source>
        <strain evidence="1 2">B4067</strain>
    </source>
</reference>
<proteinExistence type="predicted"/>
<dbReference type="AlphaFoldDB" id="A0ABD3ZPJ6"/>
<organism evidence="1 2">
    <name type="scientific">Bacillus subtilis subsp. subtilis</name>
    <dbReference type="NCBI Taxonomy" id="135461"/>
    <lineage>
        <taxon>Bacteria</taxon>
        <taxon>Bacillati</taxon>
        <taxon>Bacillota</taxon>
        <taxon>Bacilli</taxon>
        <taxon>Bacillales</taxon>
        <taxon>Bacillaceae</taxon>
        <taxon>Bacillus</taxon>
    </lineage>
</organism>
<dbReference type="EMBL" id="JSXS01000147">
    <property type="protein sequence ID" value="KIL29904.1"/>
    <property type="molecule type" value="Genomic_DNA"/>
</dbReference>
<protein>
    <submittedName>
        <fullName evidence="1">Uncharacterized protein</fullName>
    </submittedName>
</protein>
<name>A0ABD3ZPJ6_BACIU</name>
<evidence type="ECO:0000313" key="2">
    <source>
        <dbReference type="Proteomes" id="UP000031970"/>
    </source>
</evidence>
<sequence>MTSHLIEVGIPFCYKWLAEGAPNRAQLFRAYVEGYLKTNEPGLRLVRISGMTALCERK</sequence>
<dbReference type="Proteomes" id="UP000031970">
    <property type="component" value="Unassembled WGS sequence"/>
</dbReference>
<accession>A0ABD3ZPJ6</accession>
<comment type="caution">
    <text evidence="1">The sequence shown here is derived from an EMBL/GenBank/DDBJ whole genome shotgun (WGS) entry which is preliminary data.</text>
</comment>
<evidence type="ECO:0000313" key="1">
    <source>
        <dbReference type="EMBL" id="KIL29904.1"/>
    </source>
</evidence>
<gene>
    <name evidence="1" type="ORF">B4067_0638</name>
</gene>